<proteinExistence type="predicted"/>
<dbReference type="EMBL" id="PQCO01000197">
    <property type="protein sequence ID" value="PUE01632.1"/>
    <property type="molecule type" value="Genomic_DNA"/>
</dbReference>
<dbReference type="PANTHER" id="PTHR34580">
    <property type="match status" value="1"/>
</dbReference>
<gene>
    <name evidence="3" type="ORF">C3L24_07525</name>
</gene>
<evidence type="ECO:0000313" key="4">
    <source>
        <dbReference type="Proteomes" id="UP000250928"/>
    </source>
</evidence>
<organism evidence="3 4">
    <name type="scientific">Candidatus Sedimenticola endophacoides</name>
    <dbReference type="NCBI Taxonomy" id="2548426"/>
    <lineage>
        <taxon>Bacteria</taxon>
        <taxon>Pseudomonadati</taxon>
        <taxon>Pseudomonadota</taxon>
        <taxon>Gammaproteobacteria</taxon>
        <taxon>Chromatiales</taxon>
        <taxon>Sedimenticolaceae</taxon>
        <taxon>Sedimenticola</taxon>
    </lineage>
</organism>
<protein>
    <submittedName>
        <fullName evidence="3">Transcriptional regulator</fullName>
    </submittedName>
</protein>
<dbReference type="AlphaFoldDB" id="A0A657Q0L1"/>
<evidence type="ECO:0000259" key="1">
    <source>
        <dbReference type="Pfam" id="PF13280"/>
    </source>
</evidence>
<dbReference type="InterPro" id="IPR057727">
    <property type="entry name" value="WCX_dom"/>
</dbReference>
<name>A0A657Q0L1_9GAMM</name>
<evidence type="ECO:0000259" key="2">
    <source>
        <dbReference type="Pfam" id="PF25583"/>
    </source>
</evidence>
<dbReference type="PROSITE" id="PS52050">
    <property type="entry name" value="WYL"/>
    <property type="match status" value="1"/>
</dbReference>
<dbReference type="InterPro" id="IPR026881">
    <property type="entry name" value="WYL_dom"/>
</dbReference>
<feature type="domain" description="WCX" evidence="2">
    <location>
        <begin position="240"/>
        <end position="316"/>
    </location>
</feature>
<dbReference type="InterPro" id="IPR051534">
    <property type="entry name" value="CBASS_pafABC_assoc_protein"/>
</dbReference>
<comment type="caution">
    <text evidence="3">The sequence shown here is derived from an EMBL/GenBank/DDBJ whole genome shotgun (WGS) entry which is preliminary data.</text>
</comment>
<dbReference type="Proteomes" id="UP000250928">
    <property type="component" value="Unassembled WGS sequence"/>
</dbReference>
<evidence type="ECO:0000313" key="3">
    <source>
        <dbReference type="EMBL" id="PUE01632.1"/>
    </source>
</evidence>
<dbReference type="Pfam" id="PF13280">
    <property type="entry name" value="WYL"/>
    <property type="match status" value="1"/>
</dbReference>
<dbReference type="PANTHER" id="PTHR34580:SF3">
    <property type="entry name" value="PROTEIN PAFB"/>
    <property type="match status" value="1"/>
</dbReference>
<dbReference type="Pfam" id="PF25583">
    <property type="entry name" value="WCX"/>
    <property type="match status" value="1"/>
</dbReference>
<sequence>MDRFDRIFDLHKLLSAARRPIPRERIERELECSRATAKRIIEAMRLYLNAPIRYSREYNGYYYDPGGESMYQLPGVWFNASELHALLSVQQLLSDIQPGLLERQLAPLRGRIEQLLKAQHAGGDIGARIRILQAAARPPGRHFQTVADALARRRRLALGYHNRASDERTEREVSPQRLIHYRDNWYLDAWCHLRRGLRTFALEAIDHARDTGREAREIDTQTLDTHYRSAYGIFAGRPEQQAVLRFSAVRARWVSAEQWHPEQHGQWLADGSYQLTLPYSRPHELTMDILRYGPDVEVIAPAPLRRQIAQRLRQAAALYA</sequence>
<accession>A0A657Q0L1</accession>
<reference evidence="3 4" key="1">
    <citation type="submission" date="2018-01" db="EMBL/GenBank/DDBJ databases">
        <title>Novel co-symbiosis in the lucinid bivalve Phacoides pectinatus.</title>
        <authorList>
            <person name="Lim S.J."/>
            <person name="Davis B.G."/>
            <person name="Gill D.E."/>
            <person name="Engel A.S."/>
            <person name="Anderson L.C."/>
            <person name="Campbell B.J."/>
        </authorList>
    </citation>
    <scope>NUCLEOTIDE SEQUENCE [LARGE SCALE GENOMIC DNA]</scope>
    <source>
        <strain evidence="3">N3_P5</strain>
    </source>
</reference>
<feature type="domain" description="WYL" evidence="1">
    <location>
        <begin position="142"/>
        <end position="209"/>
    </location>
</feature>